<evidence type="ECO:0000256" key="6">
    <source>
        <dbReference type="ARBA" id="ARBA00022598"/>
    </source>
</evidence>
<feature type="domain" description="Aminoacyl-transfer RNA synthetases class-II family profile" evidence="13">
    <location>
        <begin position="1"/>
        <end position="321"/>
    </location>
</feature>
<evidence type="ECO:0000256" key="12">
    <source>
        <dbReference type="ARBA" id="ARBA00047639"/>
    </source>
</evidence>
<dbReference type="InterPro" id="IPR004516">
    <property type="entry name" value="HisRS/HisZ"/>
</dbReference>
<dbReference type="SUPFAM" id="SSF55681">
    <property type="entry name" value="Class II aaRS and biotin synthetases"/>
    <property type="match status" value="1"/>
</dbReference>
<dbReference type="PANTHER" id="PTHR43707:SF1">
    <property type="entry name" value="HISTIDINE--TRNA LIGASE, MITOCHONDRIAL-RELATED"/>
    <property type="match status" value="1"/>
</dbReference>
<dbReference type="AlphaFoldDB" id="A0A3B0VTV9"/>
<dbReference type="PROSITE" id="PS50862">
    <property type="entry name" value="AA_TRNA_LIGASE_II"/>
    <property type="match status" value="1"/>
</dbReference>
<keyword evidence="6 14" id="KW-0436">Ligase</keyword>
<dbReference type="InterPro" id="IPR045864">
    <property type="entry name" value="aa-tRNA-synth_II/BPL/LPL"/>
</dbReference>
<reference evidence="14" key="1">
    <citation type="submission" date="2018-06" db="EMBL/GenBank/DDBJ databases">
        <authorList>
            <person name="Zhirakovskaya E."/>
        </authorList>
    </citation>
    <scope>NUCLEOTIDE SEQUENCE</scope>
</reference>
<comment type="catalytic activity">
    <reaction evidence="12">
        <text>tRNA(His) + L-histidine + ATP = L-histidyl-tRNA(His) + AMP + diphosphate + H(+)</text>
        <dbReference type="Rhea" id="RHEA:17313"/>
        <dbReference type="Rhea" id="RHEA-COMP:9665"/>
        <dbReference type="Rhea" id="RHEA-COMP:9689"/>
        <dbReference type="ChEBI" id="CHEBI:15378"/>
        <dbReference type="ChEBI" id="CHEBI:30616"/>
        <dbReference type="ChEBI" id="CHEBI:33019"/>
        <dbReference type="ChEBI" id="CHEBI:57595"/>
        <dbReference type="ChEBI" id="CHEBI:78442"/>
        <dbReference type="ChEBI" id="CHEBI:78527"/>
        <dbReference type="ChEBI" id="CHEBI:456215"/>
        <dbReference type="EC" id="6.1.1.21"/>
    </reaction>
</comment>
<evidence type="ECO:0000256" key="9">
    <source>
        <dbReference type="ARBA" id="ARBA00022917"/>
    </source>
</evidence>
<keyword evidence="7" id="KW-0547">Nucleotide-binding</keyword>
<dbReference type="HAMAP" id="MF_00127">
    <property type="entry name" value="His_tRNA_synth"/>
    <property type="match status" value="1"/>
</dbReference>
<proteinExistence type="inferred from homology"/>
<keyword evidence="9" id="KW-0648">Protein biosynthesis</keyword>
<keyword evidence="10 14" id="KW-0030">Aminoacyl-tRNA synthetase</keyword>
<accession>A0A3B0VTV9</accession>
<dbReference type="GO" id="GO:0005737">
    <property type="term" value="C:cytoplasm"/>
    <property type="evidence" value="ECO:0007669"/>
    <property type="project" value="UniProtKB-SubCell"/>
</dbReference>
<evidence type="ECO:0000256" key="7">
    <source>
        <dbReference type="ARBA" id="ARBA00022741"/>
    </source>
</evidence>
<dbReference type="InterPro" id="IPR036621">
    <property type="entry name" value="Anticodon-bd_dom_sf"/>
</dbReference>
<organism evidence="14">
    <name type="scientific">hydrothermal vent metagenome</name>
    <dbReference type="NCBI Taxonomy" id="652676"/>
    <lineage>
        <taxon>unclassified sequences</taxon>
        <taxon>metagenomes</taxon>
        <taxon>ecological metagenomes</taxon>
    </lineage>
</organism>
<evidence type="ECO:0000256" key="2">
    <source>
        <dbReference type="ARBA" id="ARBA00008226"/>
    </source>
</evidence>
<comment type="similarity">
    <text evidence="2">Belongs to the class-II aminoacyl-tRNA synthetase family.</text>
</comment>
<dbReference type="InterPro" id="IPR033656">
    <property type="entry name" value="HisRS_anticodon"/>
</dbReference>
<dbReference type="CDD" id="cd00773">
    <property type="entry name" value="HisRS-like_core"/>
    <property type="match status" value="1"/>
</dbReference>
<dbReference type="GO" id="GO:0005524">
    <property type="term" value="F:ATP binding"/>
    <property type="evidence" value="ECO:0007669"/>
    <property type="project" value="UniProtKB-KW"/>
</dbReference>
<dbReference type="GO" id="GO:0004821">
    <property type="term" value="F:histidine-tRNA ligase activity"/>
    <property type="evidence" value="ECO:0007669"/>
    <property type="project" value="UniProtKB-EC"/>
</dbReference>
<dbReference type="EC" id="6.1.1.21" evidence="4"/>
<dbReference type="Gene3D" id="3.40.50.800">
    <property type="entry name" value="Anticodon-binding domain"/>
    <property type="match status" value="1"/>
</dbReference>
<dbReference type="GO" id="GO:0006427">
    <property type="term" value="P:histidyl-tRNA aminoacylation"/>
    <property type="evidence" value="ECO:0007669"/>
    <property type="project" value="InterPro"/>
</dbReference>
<dbReference type="FunFam" id="3.30.930.10:FF:000005">
    <property type="entry name" value="Histidine--tRNA ligase"/>
    <property type="match status" value="1"/>
</dbReference>
<sequence>MHIKALKGFKDILPQEAALWQHIEGRARDIFQRFGYREIKVPILEKTGLFARSIGETTDIVEKEMYSFADRNGESLTMRPEGTASVLRSFIEHNLHSERPLQKLYTMGPMFRHERPQKGRLRQFHQMSVEALGVDRPELDAEIMAMAWMLLVDLGLKVSLEINSLGCQECRPLFNKALLKFLAGSKGELCPDCERRQEKNPLRVLDCKNAKCQAHYVNAPVILDYLCPDCAAHFQVVEDCLRDLNIDYKVNSFMVRGLDYYTRTTFELITHDLGAQSAVGAGGRYDGLIAQLGGPALPGIGFALGMERLVLLLTADGGEAPGDIIDIFLAALGPAAGRRAFAMLHALRLQGLRVVMDYTSRSLKSQMKQAARYGSRFTLIMGEDELSSGRAMLRDMESHEQREIELSADLRAWSKAVAEIIS</sequence>
<dbReference type="NCBIfam" id="TIGR00442">
    <property type="entry name" value="hisS"/>
    <property type="match status" value="1"/>
</dbReference>
<evidence type="ECO:0000256" key="11">
    <source>
        <dbReference type="ARBA" id="ARBA00030619"/>
    </source>
</evidence>
<evidence type="ECO:0000256" key="5">
    <source>
        <dbReference type="ARBA" id="ARBA00022490"/>
    </source>
</evidence>
<name>A0A3B0VTV9_9ZZZZ</name>
<comment type="subunit">
    <text evidence="3">Homodimer.</text>
</comment>
<dbReference type="EMBL" id="UOEX01000449">
    <property type="protein sequence ID" value="VAW42502.1"/>
    <property type="molecule type" value="Genomic_DNA"/>
</dbReference>
<protein>
    <recommendedName>
        <fullName evidence="4">histidine--tRNA ligase</fullName>
        <ecNumber evidence="4">6.1.1.21</ecNumber>
    </recommendedName>
    <alternativeName>
        <fullName evidence="11">Histidyl-tRNA synthetase</fullName>
    </alternativeName>
</protein>
<dbReference type="InterPro" id="IPR041715">
    <property type="entry name" value="HisRS-like_core"/>
</dbReference>
<evidence type="ECO:0000256" key="8">
    <source>
        <dbReference type="ARBA" id="ARBA00022840"/>
    </source>
</evidence>
<dbReference type="InterPro" id="IPR006195">
    <property type="entry name" value="aa-tRNA-synth_II"/>
</dbReference>
<dbReference type="SUPFAM" id="SSF52954">
    <property type="entry name" value="Class II aaRS ABD-related"/>
    <property type="match status" value="1"/>
</dbReference>
<dbReference type="Gene3D" id="3.30.930.10">
    <property type="entry name" value="Bira Bifunctional Protein, Domain 2"/>
    <property type="match status" value="1"/>
</dbReference>
<dbReference type="InterPro" id="IPR015807">
    <property type="entry name" value="His-tRNA-ligase"/>
</dbReference>
<keyword evidence="8" id="KW-0067">ATP-binding</keyword>
<dbReference type="Pfam" id="PF03129">
    <property type="entry name" value="HGTP_anticodon"/>
    <property type="match status" value="1"/>
</dbReference>
<dbReference type="InterPro" id="IPR004154">
    <property type="entry name" value="Anticodon-bd"/>
</dbReference>
<evidence type="ECO:0000256" key="4">
    <source>
        <dbReference type="ARBA" id="ARBA00012815"/>
    </source>
</evidence>
<dbReference type="PIRSF" id="PIRSF001549">
    <property type="entry name" value="His-tRNA_synth"/>
    <property type="match status" value="1"/>
</dbReference>
<keyword evidence="5" id="KW-0963">Cytoplasm</keyword>
<evidence type="ECO:0000256" key="10">
    <source>
        <dbReference type="ARBA" id="ARBA00023146"/>
    </source>
</evidence>
<dbReference type="Pfam" id="PF13393">
    <property type="entry name" value="tRNA-synt_His"/>
    <property type="match status" value="2"/>
</dbReference>
<evidence type="ECO:0000256" key="3">
    <source>
        <dbReference type="ARBA" id="ARBA00011738"/>
    </source>
</evidence>
<evidence type="ECO:0000259" key="13">
    <source>
        <dbReference type="PROSITE" id="PS50862"/>
    </source>
</evidence>
<evidence type="ECO:0000313" key="14">
    <source>
        <dbReference type="EMBL" id="VAW42502.1"/>
    </source>
</evidence>
<comment type="subcellular location">
    <subcellularLocation>
        <location evidence="1">Cytoplasm</location>
    </subcellularLocation>
</comment>
<evidence type="ECO:0000256" key="1">
    <source>
        <dbReference type="ARBA" id="ARBA00004496"/>
    </source>
</evidence>
<dbReference type="CDD" id="cd00859">
    <property type="entry name" value="HisRS_anticodon"/>
    <property type="match status" value="1"/>
</dbReference>
<gene>
    <name evidence="14" type="ORF">MNBD_DELTA03-1461</name>
</gene>
<dbReference type="PANTHER" id="PTHR43707">
    <property type="entry name" value="HISTIDYL-TRNA SYNTHETASE"/>
    <property type="match status" value="1"/>
</dbReference>